<dbReference type="AlphaFoldDB" id="A0A926JTN9"/>
<reference evidence="1 2" key="1">
    <citation type="submission" date="2020-09" db="EMBL/GenBank/DDBJ databases">
        <title>Sinomicrobium weinanense sp. nov., a halophilic bacteria isolated from saline-alkali soil.</title>
        <authorList>
            <person name="Wu P."/>
            <person name="Ren H."/>
            <person name="Mei Y."/>
            <person name="Liang Y."/>
            <person name="Chen Z."/>
        </authorList>
    </citation>
    <scope>NUCLEOTIDE SEQUENCE [LARGE SCALE GENOMIC DNA]</scope>
    <source>
        <strain evidence="1 2">FJxs</strain>
    </source>
</reference>
<sequence length="171" mass="19887">MWTTSKNDITKLNDETYNESFRGKFNDLDGAKYRKQLEKTFIRNMFPTKGIASGDLFDINKDYDYKEFIDIIKTSGAEAVLVIKRVSWEQTQHIDGVDGDISTRYEPNARFHIYLIDMATLENQWIATSSVEGDFYAGYGTVNNNLARKVIRKLRKERYIAGKELKRMMSN</sequence>
<dbReference type="RefSeq" id="WP_187966435.1">
    <property type="nucleotide sequence ID" value="NZ_JACVDC010000053.1"/>
</dbReference>
<organism evidence="1 2">
    <name type="scientific">Sinomicrobium weinanense</name>
    <dbReference type="NCBI Taxonomy" id="2842200"/>
    <lineage>
        <taxon>Bacteria</taxon>
        <taxon>Pseudomonadati</taxon>
        <taxon>Bacteroidota</taxon>
        <taxon>Flavobacteriia</taxon>
        <taxon>Flavobacteriales</taxon>
        <taxon>Flavobacteriaceae</taxon>
        <taxon>Sinomicrobium</taxon>
    </lineage>
</organism>
<dbReference type="EMBL" id="JACVDC010000053">
    <property type="protein sequence ID" value="MBC9797300.1"/>
    <property type="molecule type" value="Genomic_DNA"/>
</dbReference>
<proteinExistence type="predicted"/>
<protein>
    <submittedName>
        <fullName evidence="1">Uncharacterized protein</fullName>
    </submittedName>
</protein>
<comment type="caution">
    <text evidence="1">The sequence shown here is derived from an EMBL/GenBank/DDBJ whole genome shotgun (WGS) entry which is preliminary data.</text>
</comment>
<keyword evidence="2" id="KW-1185">Reference proteome</keyword>
<accession>A0A926JTN9</accession>
<dbReference type="Proteomes" id="UP000653730">
    <property type="component" value="Unassembled WGS sequence"/>
</dbReference>
<gene>
    <name evidence="1" type="ORF">IBL28_15100</name>
</gene>
<evidence type="ECO:0000313" key="1">
    <source>
        <dbReference type="EMBL" id="MBC9797300.1"/>
    </source>
</evidence>
<name>A0A926JTN9_9FLAO</name>
<evidence type="ECO:0000313" key="2">
    <source>
        <dbReference type="Proteomes" id="UP000653730"/>
    </source>
</evidence>